<dbReference type="InterPro" id="IPR019734">
    <property type="entry name" value="TPR_rpt"/>
</dbReference>
<feature type="repeat" description="TPR" evidence="8">
    <location>
        <begin position="355"/>
        <end position="388"/>
    </location>
</feature>
<gene>
    <name evidence="10" type="ORF">OFUS_LOCUS11591</name>
</gene>
<evidence type="ECO:0000313" key="10">
    <source>
        <dbReference type="EMBL" id="CAH1785552.1"/>
    </source>
</evidence>
<dbReference type="Proteomes" id="UP000749559">
    <property type="component" value="Unassembled WGS sequence"/>
</dbReference>
<feature type="compositionally biased region" description="Basic and acidic residues" evidence="9">
    <location>
        <begin position="145"/>
        <end position="158"/>
    </location>
</feature>
<keyword evidence="4 8" id="KW-0802">TPR repeat</keyword>
<dbReference type="Pfam" id="PF00515">
    <property type="entry name" value="TPR_1"/>
    <property type="match status" value="1"/>
</dbReference>
<dbReference type="FunFam" id="3.10.50.40:FF:000013">
    <property type="entry name" value="Peptidylprolyl isomerase"/>
    <property type="match status" value="1"/>
</dbReference>
<dbReference type="InterPro" id="IPR011990">
    <property type="entry name" value="TPR-like_helical_dom_sf"/>
</dbReference>
<dbReference type="InterPro" id="IPR046357">
    <property type="entry name" value="PPIase_dom_sf"/>
</dbReference>
<keyword evidence="6 7" id="KW-0413">Isomerase</keyword>
<sequence>MEQNDAASGIPEISPTEGMVDISKAQDGGLYKQILVEGAGGRRPGTGNKVEVHYVGRLLSGDKFDSSRDRNDPFVFTLGKGQVIKGWDEGVATMAIGEIAILTCRSDYAYGASGSPPTIPPNSILKFEVELISFKGDDVTDKKDGGVMKSTLRDAPNREDDDTPRMGAQVKVKIIGYYNDQAFDTRELSFILGEGSQHNIPWGVDLAISSMKVDERCRVVIKPEYGFREAGNPEFKIPANAELDYEIELISMENAKENWEMSTEEKVQQAIIVKEKGTGFLKKGSLEAAYSHYLRVIKYLEDESLEGVTGDKLADYNKTLLAGYLNCAHCELKFSDHPAVLEHCNKALDIDKDNEKAHFRRGEAYFALQDYEIAKKDYDAALRANPSNKQAIRKAAQCQQHITKEKNRQKSLYGGMFEKFAKKEEQKNAALDLDREKNCVFETIDDWDNSMADGMMPLEQECAAFGEAMPPRRTNGNGPVTPID</sequence>
<dbReference type="EC" id="5.2.1.8" evidence="2 7"/>
<dbReference type="SUPFAM" id="SSF48452">
    <property type="entry name" value="TPR-like"/>
    <property type="match status" value="1"/>
</dbReference>
<evidence type="ECO:0000256" key="9">
    <source>
        <dbReference type="SAM" id="MobiDB-lite"/>
    </source>
</evidence>
<comment type="caution">
    <text evidence="10">The sequence shown here is derived from an EMBL/GenBank/DDBJ whole genome shotgun (WGS) entry which is preliminary data.</text>
</comment>
<dbReference type="PROSITE" id="PS50005">
    <property type="entry name" value="TPR"/>
    <property type="match status" value="1"/>
</dbReference>
<dbReference type="PANTHER" id="PTHR46512:SF9">
    <property type="entry name" value="PEPTIDYLPROLYL ISOMERASE"/>
    <property type="match status" value="1"/>
</dbReference>
<accession>A0A8J1UBY0</accession>
<dbReference type="FunFam" id="3.10.50.40:FF:000025">
    <property type="entry name" value="Peptidylprolyl isomerase"/>
    <property type="match status" value="1"/>
</dbReference>
<dbReference type="GO" id="GO:0003755">
    <property type="term" value="F:peptidyl-prolyl cis-trans isomerase activity"/>
    <property type="evidence" value="ECO:0007669"/>
    <property type="project" value="UniProtKB-KW"/>
</dbReference>
<evidence type="ECO:0000313" key="11">
    <source>
        <dbReference type="Proteomes" id="UP000749559"/>
    </source>
</evidence>
<evidence type="ECO:0000256" key="2">
    <source>
        <dbReference type="ARBA" id="ARBA00013194"/>
    </source>
</evidence>
<evidence type="ECO:0000256" key="3">
    <source>
        <dbReference type="ARBA" id="ARBA00022737"/>
    </source>
</evidence>
<dbReference type="Pfam" id="PF00254">
    <property type="entry name" value="FKBP_C"/>
    <property type="match status" value="2"/>
</dbReference>
<keyword evidence="5 7" id="KW-0697">Rotamase</keyword>
<dbReference type="SMART" id="SM00028">
    <property type="entry name" value="TPR"/>
    <property type="match status" value="3"/>
</dbReference>
<dbReference type="SUPFAM" id="SSF54534">
    <property type="entry name" value="FKBP-like"/>
    <property type="match status" value="2"/>
</dbReference>
<dbReference type="InterPro" id="IPR050754">
    <property type="entry name" value="FKBP4/5/8-like"/>
</dbReference>
<dbReference type="Gene3D" id="3.10.50.40">
    <property type="match status" value="2"/>
</dbReference>
<evidence type="ECO:0000256" key="1">
    <source>
        <dbReference type="ARBA" id="ARBA00000971"/>
    </source>
</evidence>
<dbReference type="PANTHER" id="PTHR46512">
    <property type="entry name" value="PEPTIDYLPROLYL ISOMERASE"/>
    <property type="match status" value="1"/>
</dbReference>
<organism evidence="10 11">
    <name type="scientific">Owenia fusiformis</name>
    <name type="common">Polychaete worm</name>
    <dbReference type="NCBI Taxonomy" id="6347"/>
    <lineage>
        <taxon>Eukaryota</taxon>
        <taxon>Metazoa</taxon>
        <taxon>Spiralia</taxon>
        <taxon>Lophotrochozoa</taxon>
        <taxon>Annelida</taxon>
        <taxon>Polychaeta</taxon>
        <taxon>Sedentaria</taxon>
        <taxon>Canalipalpata</taxon>
        <taxon>Sabellida</taxon>
        <taxon>Oweniida</taxon>
        <taxon>Oweniidae</taxon>
        <taxon>Owenia</taxon>
    </lineage>
</organism>
<reference evidence="10" key="1">
    <citation type="submission" date="2022-03" db="EMBL/GenBank/DDBJ databases">
        <authorList>
            <person name="Martin C."/>
        </authorList>
    </citation>
    <scope>NUCLEOTIDE SEQUENCE</scope>
</reference>
<name>A0A8J1UBY0_OWEFU</name>
<dbReference type="InterPro" id="IPR001179">
    <property type="entry name" value="PPIase_FKBP_dom"/>
</dbReference>
<evidence type="ECO:0000256" key="5">
    <source>
        <dbReference type="ARBA" id="ARBA00023110"/>
    </source>
</evidence>
<comment type="catalytic activity">
    <reaction evidence="1 7">
        <text>[protein]-peptidylproline (omega=180) = [protein]-peptidylproline (omega=0)</text>
        <dbReference type="Rhea" id="RHEA:16237"/>
        <dbReference type="Rhea" id="RHEA-COMP:10747"/>
        <dbReference type="Rhea" id="RHEA-COMP:10748"/>
        <dbReference type="ChEBI" id="CHEBI:83833"/>
        <dbReference type="ChEBI" id="CHEBI:83834"/>
        <dbReference type="EC" id="5.2.1.8"/>
    </reaction>
</comment>
<keyword evidence="3" id="KW-0677">Repeat</keyword>
<proteinExistence type="predicted"/>
<dbReference type="OrthoDB" id="433738at2759"/>
<dbReference type="AlphaFoldDB" id="A0A8J1UBY0"/>
<evidence type="ECO:0000256" key="4">
    <source>
        <dbReference type="ARBA" id="ARBA00022803"/>
    </source>
</evidence>
<keyword evidence="11" id="KW-1185">Reference proteome</keyword>
<dbReference type="EMBL" id="CAIIXF020000006">
    <property type="protein sequence ID" value="CAH1785552.1"/>
    <property type="molecule type" value="Genomic_DNA"/>
</dbReference>
<protein>
    <recommendedName>
        <fullName evidence="2 7">peptidylprolyl isomerase</fullName>
        <ecNumber evidence="2 7">5.2.1.8</ecNumber>
    </recommendedName>
</protein>
<feature type="region of interest" description="Disordered" evidence="9">
    <location>
        <begin position="145"/>
        <end position="164"/>
    </location>
</feature>
<dbReference type="PROSITE" id="PS50059">
    <property type="entry name" value="FKBP_PPIASE"/>
    <property type="match status" value="2"/>
</dbReference>
<evidence type="ECO:0000256" key="6">
    <source>
        <dbReference type="ARBA" id="ARBA00023235"/>
    </source>
</evidence>
<dbReference type="Gene3D" id="1.25.40.10">
    <property type="entry name" value="Tetratricopeptide repeat domain"/>
    <property type="match status" value="1"/>
</dbReference>
<evidence type="ECO:0000256" key="7">
    <source>
        <dbReference type="PROSITE-ProRule" id="PRU00277"/>
    </source>
</evidence>
<evidence type="ECO:0000256" key="8">
    <source>
        <dbReference type="PROSITE-ProRule" id="PRU00339"/>
    </source>
</evidence>